<evidence type="ECO:0000256" key="1">
    <source>
        <dbReference type="ARBA" id="ARBA00004141"/>
    </source>
</evidence>
<feature type="compositionally biased region" description="Basic and acidic residues" evidence="5">
    <location>
        <begin position="13"/>
        <end position="22"/>
    </location>
</feature>
<evidence type="ECO:0000313" key="8">
    <source>
        <dbReference type="EMBL" id="KAL2057894.1"/>
    </source>
</evidence>
<feature type="transmembrane region" description="Helical" evidence="6">
    <location>
        <begin position="287"/>
        <end position="306"/>
    </location>
</feature>
<keyword evidence="3 6" id="KW-1133">Transmembrane helix</keyword>
<feature type="domain" description="Major facilitator superfamily (MFS) profile" evidence="7">
    <location>
        <begin position="60"/>
        <end position="370"/>
    </location>
</feature>
<evidence type="ECO:0000259" key="7">
    <source>
        <dbReference type="PROSITE" id="PS50850"/>
    </source>
</evidence>
<dbReference type="Proteomes" id="UP001590951">
    <property type="component" value="Unassembled WGS sequence"/>
</dbReference>
<feature type="transmembrane region" description="Helical" evidence="6">
    <location>
        <begin position="182"/>
        <end position="205"/>
    </location>
</feature>
<keyword evidence="4 6" id="KW-0472">Membrane</keyword>
<dbReference type="Pfam" id="PF07690">
    <property type="entry name" value="MFS_1"/>
    <property type="match status" value="1"/>
</dbReference>
<evidence type="ECO:0000256" key="5">
    <source>
        <dbReference type="SAM" id="MobiDB-lite"/>
    </source>
</evidence>
<protein>
    <recommendedName>
        <fullName evidence="7">Major facilitator superfamily (MFS) profile domain-containing protein</fullName>
    </recommendedName>
</protein>
<evidence type="ECO:0000256" key="6">
    <source>
        <dbReference type="SAM" id="Phobius"/>
    </source>
</evidence>
<feature type="transmembrane region" description="Helical" evidence="6">
    <location>
        <begin position="256"/>
        <end position="275"/>
    </location>
</feature>
<reference evidence="8 9" key="1">
    <citation type="submission" date="2024-09" db="EMBL/GenBank/DDBJ databases">
        <title>Rethinking Asexuality: The Enigmatic Case of Functional Sexual Genes in Lepraria (Stereocaulaceae).</title>
        <authorList>
            <person name="Doellman M."/>
            <person name="Sun Y."/>
            <person name="Barcenas-Pena A."/>
            <person name="Lumbsch H.T."/>
            <person name="Grewe F."/>
        </authorList>
    </citation>
    <scope>NUCLEOTIDE SEQUENCE [LARGE SCALE GENOMIC DNA]</scope>
    <source>
        <strain evidence="8 9">Grewe 0041</strain>
    </source>
</reference>
<feature type="transmembrane region" description="Helical" evidence="6">
    <location>
        <begin position="157"/>
        <end position="175"/>
    </location>
</feature>
<feature type="transmembrane region" description="Helical" evidence="6">
    <location>
        <begin position="217"/>
        <end position="235"/>
    </location>
</feature>
<dbReference type="EMBL" id="JBHFEH010000003">
    <property type="protein sequence ID" value="KAL2057894.1"/>
    <property type="molecule type" value="Genomic_DNA"/>
</dbReference>
<sequence>MSRVSSVNMPAEAHLDGSFKNENIELENSVAPDTEKSSQDEDAISMEEDEYPRGFTFLLLTVGLMVVVLVLALDNYIIATAVPRLTTEFNDLNLIGWYGSSYFLTLMSFQPAFGQLCTIFPVKTVYLISIVVFEIGSAISASAPTSVAFIVGRLTSGAAGGGLWCGTLTLMGHAVPVSKRHLYVSVVTSMYGVASAAGPLLGGVFTDSPRLTWRFCFWLNLPIGFVAFVIIAVYLKPPRPTHLALSLTLKQKLARIDIAGAFLLIAAFVCLLIALQWGGTIYAWSNSKVWGCLLGFGLLIFAFIILQIRLKDRATIPLRIVSKRTAAVGCIFTTFMTMAIGLYVYYLPFYFNRFSARPPNSPESARSLIL</sequence>
<dbReference type="PANTHER" id="PTHR23501">
    <property type="entry name" value="MAJOR FACILITATOR SUPERFAMILY"/>
    <property type="match status" value="1"/>
</dbReference>
<keyword evidence="2 6" id="KW-0812">Transmembrane</keyword>
<dbReference type="InterPro" id="IPR020846">
    <property type="entry name" value="MFS_dom"/>
</dbReference>
<comment type="caution">
    <text evidence="8">The sequence shown here is derived from an EMBL/GenBank/DDBJ whole genome shotgun (WGS) entry which is preliminary data.</text>
</comment>
<dbReference type="PROSITE" id="PS50850">
    <property type="entry name" value="MFS"/>
    <property type="match status" value="1"/>
</dbReference>
<dbReference type="InterPro" id="IPR036259">
    <property type="entry name" value="MFS_trans_sf"/>
</dbReference>
<feature type="transmembrane region" description="Helical" evidence="6">
    <location>
        <begin position="94"/>
        <end position="113"/>
    </location>
</feature>
<evidence type="ECO:0000256" key="4">
    <source>
        <dbReference type="ARBA" id="ARBA00023136"/>
    </source>
</evidence>
<gene>
    <name evidence="8" type="ORF">ABVK25_001511</name>
</gene>
<name>A0ABR4BJ95_9LECA</name>
<feature type="transmembrane region" description="Helical" evidence="6">
    <location>
        <begin position="125"/>
        <end position="151"/>
    </location>
</feature>
<organism evidence="8 9">
    <name type="scientific">Lepraria finkii</name>
    <dbReference type="NCBI Taxonomy" id="1340010"/>
    <lineage>
        <taxon>Eukaryota</taxon>
        <taxon>Fungi</taxon>
        <taxon>Dikarya</taxon>
        <taxon>Ascomycota</taxon>
        <taxon>Pezizomycotina</taxon>
        <taxon>Lecanoromycetes</taxon>
        <taxon>OSLEUM clade</taxon>
        <taxon>Lecanoromycetidae</taxon>
        <taxon>Lecanorales</taxon>
        <taxon>Lecanorineae</taxon>
        <taxon>Stereocaulaceae</taxon>
        <taxon>Lepraria</taxon>
    </lineage>
</organism>
<evidence type="ECO:0000256" key="3">
    <source>
        <dbReference type="ARBA" id="ARBA00022989"/>
    </source>
</evidence>
<evidence type="ECO:0000256" key="2">
    <source>
        <dbReference type="ARBA" id="ARBA00022692"/>
    </source>
</evidence>
<dbReference type="InterPro" id="IPR011701">
    <property type="entry name" value="MFS"/>
</dbReference>
<keyword evidence="9" id="KW-1185">Reference proteome</keyword>
<comment type="subcellular location">
    <subcellularLocation>
        <location evidence="1">Membrane</location>
        <topology evidence="1">Multi-pass membrane protein</topology>
    </subcellularLocation>
</comment>
<evidence type="ECO:0000313" key="9">
    <source>
        <dbReference type="Proteomes" id="UP001590951"/>
    </source>
</evidence>
<dbReference type="Gene3D" id="1.20.1250.20">
    <property type="entry name" value="MFS general substrate transporter like domains"/>
    <property type="match status" value="1"/>
</dbReference>
<accession>A0ABR4BJ95</accession>
<dbReference type="SUPFAM" id="SSF103473">
    <property type="entry name" value="MFS general substrate transporter"/>
    <property type="match status" value="1"/>
</dbReference>
<dbReference type="PANTHER" id="PTHR23501:SF199">
    <property type="entry name" value="MFS EFFLUX TRANSPORTER INPD-RELATED"/>
    <property type="match status" value="1"/>
</dbReference>
<feature type="transmembrane region" description="Helical" evidence="6">
    <location>
        <begin position="326"/>
        <end position="346"/>
    </location>
</feature>
<proteinExistence type="predicted"/>
<feature type="region of interest" description="Disordered" evidence="5">
    <location>
        <begin position="1"/>
        <end position="22"/>
    </location>
</feature>
<feature type="transmembrane region" description="Helical" evidence="6">
    <location>
        <begin position="55"/>
        <end position="82"/>
    </location>
</feature>